<keyword evidence="1" id="KW-1133">Transmembrane helix</keyword>
<dbReference type="Proteomes" id="UP001596108">
    <property type="component" value="Unassembled WGS sequence"/>
</dbReference>
<keyword evidence="1" id="KW-0472">Membrane</keyword>
<feature type="domain" description="DUF1648" evidence="2">
    <location>
        <begin position="27"/>
        <end position="68"/>
    </location>
</feature>
<dbReference type="PANTHER" id="PTHR37810:SF5">
    <property type="entry name" value="IMMUNITY PROTEIN SDPI"/>
    <property type="match status" value="1"/>
</dbReference>
<dbReference type="InterPro" id="IPR012867">
    <property type="entry name" value="DUF1648"/>
</dbReference>
<gene>
    <name evidence="3" type="ORF">ACFPQ4_05485</name>
</gene>
<feature type="transmembrane region" description="Helical" evidence="1">
    <location>
        <begin position="100"/>
        <end position="118"/>
    </location>
</feature>
<dbReference type="Pfam" id="PF07853">
    <property type="entry name" value="DUF1648"/>
    <property type="match status" value="1"/>
</dbReference>
<dbReference type="Pfam" id="PF13630">
    <property type="entry name" value="SdpI"/>
    <property type="match status" value="1"/>
</dbReference>
<evidence type="ECO:0000313" key="3">
    <source>
        <dbReference type="EMBL" id="MFC5528904.1"/>
    </source>
</evidence>
<evidence type="ECO:0000259" key="2">
    <source>
        <dbReference type="Pfam" id="PF07853"/>
    </source>
</evidence>
<dbReference type="InterPro" id="IPR025962">
    <property type="entry name" value="SdpI/YhfL"/>
</dbReference>
<dbReference type="PANTHER" id="PTHR37810">
    <property type="entry name" value="IMMUNITY PROTEIN SDPI"/>
    <property type="match status" value="1"/>
</dbReference>
<evidence type="ECO:0000256" key="1">
    <source>
        <dbReference type="SAM" id="Phobius"/>
    </source>
</evidence>
<dbReference type="EMBL" id="JBHSNC010000017">
    <property type="protein sequence ID" value="MFC5528904.1"/>
    <property type="molecule type" value="Genomic_DNA"/>
</dbReference>
<feature type="transmembrane region" description="Helical" evidence="1">
    <location>
        <begin position="61"/>
        <end position="80"/>
    </location>
</feature>
<proteinExistence type="predicted"/>
<feature type="transmembrane region" description="Helical" evidence="1">
    <location>
        <begin position="20"/>
        <end position="37"/>
    </location>
</feature>
<evidence type="ECO:0000313" key="4">
    <source>
        <dbReference type="Proteomes" id="UP001596108"/>
    </source>
</evidence>
<sequence>MTELSEQKKNNPMWTRRDWILLAINVLIFAGLAAAFYDRLPDQVISHYDAQGRPNDTMAKWSFWLLYGALGTLLPSGLTLIRQIDPRKPNYERFKGYFYLMRYAVSLFLHGIFLIIILDNLDYELPVHKLVIGGIGLLWIVIGNGMGQLRSNFFVGIRTPWTLTDDDNWRKTHRIGGRLWVLAGLIMLAGACFLNTAGIIAALVVGIVLSVVVPVVYSYNLHRKKSAKTD</sequence>
<feature type="transmembrane region" description="Helical" evidence="1">
    <location>
        <begin position="203"/>
        <end position="221"/>
    </location>
</feature>
<dbReference type="InterPro" id="IPR026272">
    <property type="entry name" value="SdpI"/>
</dbReference>
<comment type="caution">
    <text evidence="3">The sequence shown here is derived from an EMBL/GenBank/DDBJ whole genome shotgun (WGS) entry which is preliminary data.</text>
</comment>
<feature type="transmembrane region" description="Helical" evidence="1">
    <location>
        <begin position="130"/>
        <end position="149"/>
    </location>
</feature>
<dbReference type="PIRSF" id="PIRSF038959">
    <property type="entry name" value="SdpI"/>
    <property type="match status" value="1"/>
</dbReference>
<dbReference type="RefSeq" id="WP_378110775.1">
    <property type="nucleotide sequence ID" value="NZ_JBHSNC010000017.1"/>
</dbReference>
<keyword evidence="4" id="KW-1185">Reference proteome</keyword>
<protein>
    <submittedName>
        <fullName evidence="3">SdpI family protein</fullName>
    </submittedName>
</protein>
<organism evidence="3 4">
    <name type="scientific">Cohnella yongneupensis</name>
    <dbReference type="NCBI Taxonomy" id="425006"/>
    <lineage>
        <taxon>Bacteria</taxon>
        <taxon>Bacillati</taxon>
        <taxon>Bacillota</taxon>
        <taxon>Bacilli</taxon>
        <taxon>Bacillales</taxon>
        <taxon>Paenibacillaceae</taxon>
        <taxon>Cohnella</taxon>
    </lineage>
</organism>
<keyword evidence="1" id="KW-0812">Transmembrane</keyword>
<feature type="transmembrane region" description="Helical" evidence="1">
    <location>
        <begin position="179"/>
        <end position="197"/>
    </location>
</feature>
<accession>A0ABW0QX93</accession>
<reference evidence="4" key="1">
    <citation type="journal article" date="2019" name="Int. J. Syst. Evol. Microbiol.">
        <title>The Global Catalogue of Microorganisms (GCM) 10K type strain sequencing project: providing services to taxonomists for standard genome sequencing and annotation.</title>
        <authorList>
            <consortium name="The Broad Institute Genomics Platform"/>
            <consortium name="The Broad Institute Genome Sequencing Center for Infectious Disease"/>
            <person name="Wu L."/>
            <person name="Ma J."/>
        </authorList>
    </citation>
    <scope>NUCLEOTIDE SEQUENCE [LARGE SCALE GENOMIC DNA]</scope>
    <source>
        <strain evidence="4">CGMCC 1.18578</strain>
    </source>
</reference>
<name>A0ABW0QX93_9BACL</name>